<dbReference type="AlphaFoldDB" id="A0A6G1LSW6"/>
<feature type="DNA-binding region" description="HMG box" evidence="2">
    <location>
        <begin position="162"/>
        <end position="227"/>
    </location>
</feature>
<comment type="caution">
    <text evidence="7">The sequence shown here is derived from an EMBL/GenBank/DDBJ whole genome shotgun (WGS) entry which is preliminary data.</text>
</comment>
<dbReference type="InterPro" id="IPR036910">
    <property type="entry name" value="HMG_box_dom_sf"/>
</dbReference>
<dbReference type="InterPro" id="IPR050342">
    <property type="entry name" value="HMGB"/>
</dbReference>
<evidence type="ECO:0000259" key="4">
    <source>
        <dbReference type="PROSITE" id="PS50118"/>
    </source>
</evidence>
<accession>A0A6G1LSW6</accession>
<dbReference type="GO" id="GO:0003677">
    <property type="term" value="F:DNA binding"/>
    <property type="evidence" value="ECO:0007669"/>
    <property type="project" value="UniProtKB-UniRule"/>
</dbReference>
<dbReference type="EMBL" id="WIPF01000337">
    <property type="protein sequence ID" value="KAF3196919.1"/>
    <property type="molecule type" value="Genomic_DNA"/>
</dbReference>
<feature type="compositionally biased region" description="Basic residues" evidence="3">
    <location>
        <begin position="84"/>
        <end position="142"/>
    </location>
</feature>
<evidence type="ECO:0000313" key="7">
    <source>
        <dbReference type="EMBL" id="KAF3218354.1"/>
    </source>
</evidence>
<dbReference type="EMBL" id="WIWT01000011">
    <property type="protein sequence ID" value="KAF3218354.1"/>
    <property type="molecule type" value="Genomic_DNA"/>
</dbReference>
<evidence type="ECO:0000313" key="6">
    <source>
        <dbReference type="EMBL" id="KAF3215498.1"/>
    </source>
</evidence>
<evidence type="ECO:0000256" key="2">
    <source>
        <dbReference type="PROSITE-ProRule" id="PRU00267"/>
    </source>
</evidence>
<dbReference type="PROSITE" id="PS50118">
    <property type="entry name" value="HMG_BOX_2"/>
    <property type="match status" value="2"/>
</dbReference>
<reference evidence="8 9" key="1">
    <citation type="submission" date="2019-06" db="EMBL/GenBank/DDBJ databases">
        <authorList>
            <person name="Palmer J.M."/>
        </authorList>
    </citation>
    <scope>NUCLEOTIDE SEQUENCE</scope>
    <source>
        <strain evidence="6 8">TWF106</strain>
        <strain evidence="5 9">TWF191</strain>
        <strain evidence="7">TWF679</strain>
    </source>
</reference>
<evidence type="ECO:0000313" key="5">
    <source>
        <dbReference type="EMBL" id="KAF3196919.1"/>
    </source>
</evidence>
<gene>
    <name evidence="6" type="ORF">TWF106_008697</name>
    <name evidence="5" type="ORF">TWF191_006177</name>
    <name evidence="7" type="ORF">TWF679_000881</name>
</gene>
<keyword evidence="1 2" id="KW-0238">DNA-binding</keyword>
<dbReference type="SMART" id="SM00398">
    <property type="entry name" value="HMG"/>
    <property type="match status" value="2"/>
</dbReference>
<feature type="DNA-binding region" description="HMG box" evidence="2">
    <location>
        <begin position="269"/>
        <end position="335"/>
    </location>
</feature>
<name>A0A6G1LSW6_ORBOL</name>
<feature type="domain" description="HMG box" evidence="4">
    <location>
        <begin position="269"/>
        <end position="335"/>
    </location>
</feature>
<evidence type="ECO:0000313" key="10">
    <source>
        <dbReference type="Proteomes" id="UP000614610"/>
    </source>
</evidence>
<dbReference type="Proteomes" id="UP000614610">
    <property type="component" value="Unassembled WGS sequence"/>
</dbReference>
<evidence type="ECO:0000256" key="3">
    <source>
        <dbReference type="SAM" id="MobiDB-lite"/>
    </source>
</evidence>
<dbReference type="PANTHER" id="PTHR48112">
    <property type="entry name" value="HIGH MOBILITY GROUP PROTEIN DSP1"/>
    <property type="match status" value="1"/>
</dbReference>
<dbReference type="CDD" id="cd00084">
    <property type="entry name" value="HMG-box_SF"/>
    <property type="match status" value="2"/>
</dbReference>
<dbReference type="Proteomes" id="UP000483672">
    <property type="component" value="Unassembled WGS sequence"/>
</dbReference>
<feature type="region of interest" description="Disordered" evidence="3">
    <location>
        <begin position="73"/>
        <end position="142"/>
    </location>
</feature>
<dbReference type="InterPro" id="IPR009071">
    <property type="entry name" value="HMG_box_dom"/>
</dbReference>
<evidence type="ECO:0000256" key="1">
    <source>
        <dbReference type="ARBA" id="ARBA00023125"/>
    </source>
</evidence>
<dbReference type="Proteomes" id="UP000472727">
    <property type="component" value="Unassembled WGS sequence"/>
</dbReference>
<dbReference type="Gene3D" id="1.10.30.10">
    <property type="entry name" value="High mobility group box domain"/>
    <property type="match status" value="2"/>
</dbReference>
<proteinExistence type="predicted"/>
<organism evidence="7 10">
    <name type="scientific">Orbilia oligospora</name>
    <name type="common">Nematode-trapping fungus</name>
    <name type="synonym">Arthrobotrys oligospora</name>
    <dbReference type="NCBI Taxonomy" id="2813651"/>
    <lineage>
        <taxon>Eukaryota</taxon>
        <taxon>Fungi</taxon>
        <taxon>Dikarya</taxon>
        <taxon>Ascomycota</taxon>
        <taxon>Pezizomycotina</taxon>
        <taxon>Orbiliomycetes</taxon>
        <taxon>Orbiliales</taxon>
        <taxon>Orbiliaceae</taxon>
        <taxon>Orbilia</taxon>
    </lineage>
</organism>
<dbReference type="OrthoDB" id="1919336at2759"/>
<protein>
    <recommendedName>
        <fullName evidence="4">HMG box domain-containing protein</fullName>
    </recommendedName>
</protein>
<feature type="domain" description="HMG box" evidence="4">
    <location>
        <begin position="162"/>
        <end position="227"/>
    </location>
</feature>
<dbReference type="Pfam" id="PF00505">
    <property type="entry name" value="HMG_box"/>
    <property type="match status" value="2"/>
</dbReference>
<dbReference type="GO" id="GO:0005634">
    <property type="term" value="C:nucleus"/>
    <property type="evidence" value="ECO:0007669"/>
    <property type="project" value="UniProtKB-UniRule"/>
</dbReference>
<evidence type="ECO:0000313" key="9">
    <source>
        <dbReference type="Proteomes" id="UP000483672"/>
    </source>
</evidence>
<feature type="compositionally biased region" description="Low complexity" evidence="3">
    <location>
        <begin position="73"/>
        <end position="83"/>
    </location>
</feature>
<keyword evidence="2" id="KW-0539">Nucleus</keyword>
<sequence>MLAVGRSRLAASSGLSLPKLSALVARAIARSGPLSSGAANAINSQATFAPFVKANLPLLTSLVLREYATATKKTTTTTTTKKTTATKKKAPAKKSTTKKPAAKRRTVAKKSGTRRTATKKKPVAKKKKKAAPKKKKVVRKKKAVVKKPGIQVQYDKALGDAPPRKTTSYSLFFIDALPTVDSSLKASERAKKVAEKWRGLPEAEKKAWSERAAEESIKKKAAYAQWLAKQNPLDIEAANHARNRIRGYREKRGIKGSNPTSRIKDDRLVKRPRTAWVYFMQEKYHSGLVEDVGPKLKMAKLAEVWKATSPAEKKKYQDLCEKDIIRYKAERAEFLKKYQH</sequence>
<evidence type="ECO:0000313" key="8">
    <source>
        <dbReference type="Proteomes" id="UP000472727"/>
    </source>
</evidence>
<dbReference type="SUPFAM" id="SSF47095">
    <property type="entry name" value="HMG-box"/>
    <property type="match status" value="2"/>
</dbReference>
<dbReference type="EMBL" id="WIWS01000054">
    <property type="protein sequence ID" value="KAF3215498.1"/>
    <property type="molecule type" value="Genomic_DNA"/>
</dbReference>